<reference evidence="7 8" key="1">
    <citation type="submission" date="2019-08" db="EMBL/GenBank/DDBJ databases">
        <authorList>
            <person name="Peeters C."/>
        </authorList>
    </citation>
    <scope>NUCLEOTIDE SEQUENCE [LARGE SCALE GENOMIC DNA]</scope>
    <source>
        <strain evidence="7 8">LMG 30175</strain>
    </source>
</reference>
<gene>
    <name evidence="7" type="ORF">PTE30175_05333</name>
</gene>
<evidence type="ECO:0000313" key="7">
    <source>
        <dbReference type="EMBL" id="VVE58922.1"/>
    </source>
</evidence>
<dbReference type="EMBL" id="CABPRZ010000038">
    <property type="protein sequence ID" value="VVE58922.1"/>
    <property type="molecule type" value="Genomic_DNA"/>
</dbReference>
<protein>
    <submittedName>
        <fullName evidence="7">Hemolysin III</fullName>
    </submittedName>
</protein>
<proteinExistence type="predicted"/>
<organism evidence="7 8">
    <name type="scientific">Pandoraea terrae</name>
    <dbReference type="NCBI Taxonomy" id="1537710"/>
    <lineage>
        <taxon>Bacteria</taxon>
        <taxon>Pseudomonadati</taxon>
        <taxon>Pseudomonadota</taxon>
        <taxon>Betaproteobacteria</taxon>
        <taxon>Burkholderiales</taxon>
        <taxon>Burkholderiaceae</taxon>
        <taxon>Pandoraea</taxon>
    </lineage>
</organism>
<keyword evidence="3 6" id="KW-1133">Transmembrane helix</keyword>
<dbReference type="Proteomes" id="UP000414233">
    <property type="component" value="Unassembled WGS sequence"/>
</dbReference>
<feature type="transmembrane region" description="Helical" evidence="6">
    <location>
        <begin position="190"/>
        <end position="210"/>
    </location>
</feature>
<evidence type="ECO:0000256" key="4">
    <source>
        <dbReference type="ARBA" id="ARBA00023136"/>
    </source>
</evidence>
<dbReference type="GO" id="GO:0016020">
    <property type="term" value="C:membrane"/>
    <property type="evidence" value="ECO:0007669"/>
    <property type="project" value="UniProtKB-SubCell"/>
</dbReference>
<comment type="subcellular location">
    <subcellularLocation>
        <location evidence="1">Membrane</location>
        <topology evidence="1">Multi-pass membrane protein</topology>
    </subcellularLocation>
</comment>
<evidence type="ECO:0000256" key="5">
    <source>
        <dbReference type="PIRSR" id="PIRSR604254-1"/>
    </source>
</evidence>
<feature type="binding site" evidence="5">
    <location>
        <position position="193"/>
    </location>
    <ligand>
        <name>Zn(2+)</name>
        <dbReference type="ChEBI" id="CHEBI:29105"/>
    </ligand>
</feature>
<dbReference type="GO" id="GO:0046872">
    <property type="term" value="F:metal ion binding"/>
    <property type="evidence" value="ECO:0007669"/>
    <property type="project" value="UniProtKB-KW"/>
</dbReference>
<name>A0A5E4ZEG6_9BURK</name>
<keyword evidence="4 6" id="KW-0472">Membrane</keyword>
<keyword evidence="8" id="KW-1185">Reference proteome</keyword>
<evidence type="ECO:0000256" key="1">
    <source>
        <dbReference type="ARBA" id="ARBA00004141"/>
    </source>
</evidence>
<dbReference type="AlphaFoldDB" id="A0A5E4ZEG6"/>
<keyword evidence="5" id="KW-0862">Zinc</keyword>
<dbReference type="PANTHER" id="PTHR20855:SF3">
    <property type="entry name" value="LD03007P"/>
    <property type="match status" value="1"/>
</dbReference>
<feature type="transmembrane region" description="Helical" evidence="6">
    <location>
        <begin position="161"/>
        <end position="181"/>
    </location>
</feature>
<dbReference type="PANTHER" id="PTHR20855">
    <property type="entry name" value="ADIPOR/PROGESTIN RECEPTOR-RELATED"/>
    <property type="match status" value="1"/>
</dbReference>
<sequence length="211" mass="22692">MRTERVQTHGEEIANSASHALACLAALSATPFLFEPNRPLLPSRQAGIAVFAVTMILVYLASALYHGLPPGRAKQVAMRVDHCAIFLFIAGTYTPFTMKILHDPWGWPLLTGIWTLSLAGLVATALDWIERPVVSTLLYLSLGWIAMLVAGPALSHMPAPGVGWLLAGGAAYTVGAAFYALDGQIKFGHLVWHLFAIGGTTCHCLAVVRYL</sequence>
<dbReference type="Pfam" id="PF03006">
    <property type="entry name" value="HlyIII"/>
    <property type="match status" value="1"/>
</dbReference>
<evidence type="ECO:0000256" key="3">
    <source>
        <dbReference type="ARBA" id="ARBA00022989"/>
    </source>
</evidence>
<evidence type="ECO:0000313" key="8">
    <source>
        <dbReference type="Proteomes" id="UP000414233"/>
    </source>
</evidence>
<feature type="transmembrane region" description="Helical" evidence="6">
    <location>
        <begin position="46"/>
        <end position="68"/>
    </location>
</feature>
<dbReference type="RefSeq" id="WP_150700054.1">
    <property type="nucleotide sequence ID" value="NZ_CABPRZ010000038.1"/>
</dbReference>
<feature type="transmembrane region" description="Helical" evidence="6">
    <location>
        <begin position="80"/>
        <end position="101"/>
    </location>
</feature>
<feature type="transmembrane region" description="Helical" evidence="6">
    <location>
        <begin position="12"/>
        <end position="34"/>
    </location>
</feature>
<feature type="transmembrane region" description="Helical" evidence="6">
    <location>
        <begin position="107"/>
        <end position="129"/>
    </location>
</feature>
<evidence type="ECO:0000256" key="2">
    <source>
        <dbReference type="ARBA" id="ARBA00022692"/>
    </source>
</evidence>
<evidence type="ECO:0000256" key="6">
    <source>
        <dbReference type="SAM" id="Phobius"/>
    </source>
</evidence>
<feature type="transmembrane region" description="Helical" evidence="6">
    <location>
        <begin position="136"/>
        <end position="155"/>
    </location>
</feature>
<feature type="binding site" evidence="5">
    <location>
        <position position="66"/>
    </location>
    <ligand>
        <name>Zn(2+)</name>
        <dbReference type="ChEBI" id="CHEBI:29105"/>
    </ligand>
</feature>
<accession>A0A5E4ZEG6</accession>
<keyword evidence="2 6" id="KW-0812">Transmembrane</keyword>
<feature type="binding site" evidence="5">
    <location>
        <position position="189"/>
    </location>
    <ligand>
        <name>Zn(2+)</name>
        <dbReference type="ChEBI" id="CHEBI:29105"/>
    </ligand>
</feature>
<keyword evidence="5" id="KW-0479">Metal-binding</keyword>
<dbReference type="OrthoDB" id="9813689at2"/>
<dbReference type="InterPro" id="IPR004254">
    <property type="entry name" value="AdipoR/HlyIII-related"/>
</dbReference>